<evidence type="ECO:0000256" key="1">
    <source>
        <dbReference type="ARBA" id="ARBA00004651"/>
    </source>
</evidence>
<organism evidence="10 11">
    <name type="scientific">Pseudonocardia ailaonensis</name>
    <dbReference type="NCBI Taxonomy" id="367279"/>
    <lineage>
        <taxon>Bacteria</taxon>
        <taxon>Bacillati</taxon>
        <taxon>Actinomycetota</taxon>
        <taxon>Actinomycetes</taxon>
        <taxon>Pseudonocardiales</taxon>
        <taxon>Pseudonocardiaceae</taxon>
        <taxon>Pseudonocardia</taxon>
    </lineage>
</organism>
<dbReference type="PANTHER" id="PTHR11795">
    <property type="entry name" value="BRANCHED-CHAIN AMINO ACID TRANSPORT SYSTEM PERMEASE PROTEIN LIVH"/>
    <property type="match status" value="1"/>
</dbReference>
<keyword evidence="7 9" id="KW-0472">Membrane</keyword>
<comment type="caution">
    <text evidence="10">The sequence shown here is derived from an EMBL/GenBank/DDBJ whole genome shotgun (WGS) entry which is preliminary data.</text>
</comment>
<name>A0ABN2NC76_9PSEU</name>
<evidence type="ECO:0000313" key="11">
    <source>
        <dbReference type="Proteomes" id="UP001500449"/>
    </source>
</evidence>
<dbReference type="CDD" id="cd06582">
    <property type="entry name" value="TM_PBP1_LivH_like"/>
    <property type="match status" value="1"/>
</dbReference>
<accession>A0ABN2NC76</accession>
<dbReference type="EMBL" id="BAAAQK010000017">
    <property type="protein sequence ID" value="GAA1859438.1"/>
    <property type="molecule type" value="Genomic_DNA"/>
</dbReference>
<evidence type="ECO:0000256" key="2">
    <source>
        <dbReference type="ARBA" id="ARBA00022448"/>
    </source>
</evidence>
<evidence type="ECO:0000256" key="7">
    <source>
        <dbReference type="ARBA" id="ARBA00023136"/>
    </source>
</evidence>
<evidence type="ECO:0000256" key="9">
    <source>
        <dbReference type="SAM" id="Phobius"/>
    </source>
</evidence>
<dbReference type="RefSeq" id="WP_344420286.1">
    <property type="nucleotide sequence ID" value="NZ_BAAAQK010000017.1"/>
</dbReference>
<keyword evidence="4 9" id="KW-0812">Transmembrane</keyword>
<feature type="transmembrane region" description="Helical" evidence="9">
    <location>
        <begin position="41"/>
        <end position="71"/>
    </location>
</feature>
<feature type="transmembrane region" description="Helical" evidence="9">
    <location>
        <begin position="139"/>
        <end position="158"/>
    </location>
</feature>
<dbReference type="PANTHER" id="PTHR11795:SF442">
    <property type="entry name" value="ABC TRANSPORTER ATP-BINDING PROTEIN"/>
    <property type="match status" value="1"/>
</dbReference>
<evidence type="ECO:0000256" key="4">
    <source>
        <dbReference type="ARBA" id="ARBA00022692"/>
    </source>
</evidence>
<dbReference type="Proteomes" id="UP001500449">
    <property type="component" value="Unassembled WGS sequence"/>
</dbReference>
<keyword evidence="11" id="KW-1185">Reference proteome</keyword>
<keyword evidence="3" id="KW-1003">Cell membrane</keyword>
<keyword evidence="5" id="KW-0029">Amino-acid transport</keyword>
<keyword evidence="6 9" id="KW-1133">Transmembrane helix</keyword>
<keyword evidence="2" id="KW-0813">Transport</keyword>
<feature type="transmembrane region" description="Helical" evidence="9">
    <location>
        <begin position="6"/>
        <end position="29"/>
    </location>
</feature>
<dbReference type="InterPro" id="IPR001851">
    <property type="entry name" value="ABC_transp_permease"/>
</dbReference>
<dbReference type="InterPro" id="IPR052157">
    <property type="entry name" value="BCAA_transport_permease"/>
</dbReference>
<evidence type="ECO:0000313" key="10">
    <source>
        <dbReference type="EMBL" id="GAA1859438.1"/>
    </source>
</evidence>
<gene>
    <name evidence="10" type="ORF">GCM10009836_44580</name>
</gene>
<reference evidence="10 11" key="1">
    <citation type="journal article" date="2019" name="Int. J. Syst. Evol. Microbiol.">
        <title>The Global Catalogue of Microorganisms (GCM) 10K type strain sequencing project: providing services to taxonomists for standard genome sequencing and annotation.</title>
        <authorList>
            <consortium name="The Broad Institute Genomics Platform"/>
            <consortium name="The Broad Institute Genome Sequencing Center for Infectious Disease"/>
            <person name="Wu L."/>
            <person name="Ma J."/>
        </authorList>
    </citation>
    <scope>NUCLEOTIDE SEQUENCE [LARGE SCALE GENOMIC DNA]</scope>
    <source>
        <strain evidence="10 11">JCM 16009</strain>
    </source>
</reference>
<evidence type="ECO:0000256" key="8">
    <source>
        <dbReference type="ARBA" id="ARBA00037998"/>
    </source>
</evidence>
<evidence type="ECO:0000256" key="6">
    <source>
        <dbReference type="ARBA" id="ARBA00022989"/>
    </source>
</evidence>
<comment type="subcellular location">
    <subcellularLocation>
        <location evidence="1">Cell membrane</location>
        <topology evidence="1">Multi-pass membrane protein</topology>
    </subcellularLocation>
</comment>
<protein>
    <submittedName>
        <fullName evidence="10">Branched-chain amino acid ABC transporter permease</fullName>
    </submittedName>
</protein>
<sequence>MSAAQVLNGLALGALLTLLASGLALIYGLRHVMNFGHGGNYMLAAYLGTSVSAVAGFWTALVVVPVAMFGLGVALEFAVLRPLAGRGPIELAIVLTGIAWMLQNVIVAVYGPQARVMATPAPLDGVVQIGEEPYPAYRLLLIGFGIGSVLLIAAWLRFTRSGLHVRAVSARPDTARMAGVDTGRLGLLVVCLSTAFAGLAGVLAGPYLAVNPGMGDAILITSLIVVVLGGIGSIAGAVVAAVVIGFVQVLGDLVVPSVAALVPYLLLVVVLVLRPRGLMGRVIV</sequence>
<feature type="transmembrane region" description="Helical" evidence="9">
    <location>
        <begin position="217"/>
        <end position="247"/>
    </location>
</feature>
<dbReference type="Pfam" id="PF02653">
    <property type="entry name" value="BPD_transp_2"/>
    <property type="match status" value="1"/>
</dbReference>
<feature type="transmembrane region" description="Helical" evidence="9">
    <location>
        <begin position="185"/>
        <end position="210"/>
    </location>
</feature>
<comment type="similarity">
    <text evidence="8">Belongs to the binding-protein-dependent transport system permease family. LivHM subfamily.</text>
</comment>
<proteinExistence type="inferred from homology"/>
<feature type="transmembrane region" description="Helical" evidence="9">
    <location>
        <begin position="91"/>
        <end position="110"/>
    </location>
</feature>
<evidence type="ECO:0000256" key="3">
    <source>
        <dbReference type="ARBA" id="ARBA00022475"/>
    </source>
</evidence>
<evidence type="ECO:0000256" key="5">
    <source>
        <dbReference type="ARBA" id="ARBA00022970"/>
    </source>
</evidence>
<feature type="transmembrane region" description="Helical" evidence="9">
    <location>
        <begin position="253"/>
        <end position="273"/>
    </location>
</feature>